<evidence type="ECO:0000313" key="2">
    <source>
        <dbReference type="EMBL" id="GJN88048.1"/>
    </source>
</evidence>
<accession>A0AAV5GD64</accession>
<dbReference type="GO" id="GO:0000462">
    <property type="term" value="P:maturation of SSU-rRNA from tricistronic rRNA transcript (SSU-rRNA, 5.8S rRNA, LSU-rRNA)"/>
    <property type="evidence" value="ECO:0007669"/>
    <property type="project" value="TreeGrafter"/>
</dbReference>
<dbReference type="EMBL" id="BQKY01000002">
    <property type="protein sequence ID" value="GJN88048.1"/>
    <property type="molecule type" value="Genomic_DNA"/>
</dbReference>
<feature type="compositionally biased region" description="Basic residues" evidence="1">
    <location>
        <begin position="264"/>
        <end position="277"/>
    </location>
</feature>
<protein>
    <submittedName>
        <fullName evidence="2">Uncharacterized protein</fullName>
    </submittedName>
</protein>
<gene>
    <name evidence="2" type="ORF">Rhopal_001004-T1</name>
</gene>
<dbReference type="Pfam" id="PF04000">
    <property type="entry name" value="Sas10_Utp3"/>
    <property type="match status" value="1"/>
</dbReference>
<feature type="region of interest" description="Disordered" evidence="1">
    <location>
        <begin position="307"/>
        <end position="372"/>
    </location>
</feature>
<dbReference type="PANTHER" id="PTHR13237:SF9">
    <property type="entry name" value="NEUROGUIDIN"/>
    <property type="match status" value="1"/>
</dbReference>
<dbReference type="GO" id="GO:0032040">
    <property type="term" value="C:small-subunit processome"/>
    <property type="evidence" value="ECO:0007669"/>
    <property type="project" value="TreeGrafter"/>
</dbReference>
<evidence type="ECO:0000313" key="3">
    <source>
        <dbReference type="Proteomes" id="UP001342314"/>
    </source>
</evidence>
<evidence type="ECO:0000256" key="1">
    <source>
        <dbReference type="SAM" id="MobiDB-lite"/>
    </source>
</evidence>
<dbReference type="Proteomes" id="UP001342314">
    <property type="component" value="Unassembled WGS sequence"/>
</dbReference>
<feature type="compositionally biased region" description="Basic and acidic residues" evidence="1">
    <location>
        <begin position="315"/>
        <end position="324"/>
    </location>
</feature>
<dbReference type="InterPro" id="IPR007146">
    <property type="entry name" value="Sas10/Utp3/C1D"/>
</dbReference>
<keyword evidence="3" id="KW-1185">Reference proteome</keyword>
<dbReference type="AlphaFoldDB" id="A0AAV5GD64"/>
<name>A0AAV5GD64_9BASI</name>
<reference evidence="2 3" key="1">
    <citation type="submission" date="2021-12" db="EMBL/GenBank/DDBJ databases">
        <title>High titer production of polyol ester of fatty acids by Rhodotorula paludigena BS15 towards product separation-free biomass refinery.</title>
        <authorList>
            <person name="Mano J."/>
            <person name="Ono H."/>
            <person name="Tanaka T."/>
            <person name="Naito K."/>
            <person name="Sushida H."/>
            <person name="Ike M."/>
            <person name="Tokuyasu K."/>
            <person name="Kitaoka M."/>
        </authorList>
    </citation>
    <scope>NUCLEOTIDE SEQUENCE [LARGE SCALE GENOMIC DNA]</scope>
    <source>
        <strain evidence="2 3">BS15</strain>
    </source>
</reference>
<organism evidence="2 3">
    <name type="scientific">Rhodotorula paludigena</name>
    <dbReference type="NCBI Taxonomy" id="86838"/>
    <lineage>
        <taxon>Eukaryota</taxon>
        <taxon>Fungi</taxon>
        <taxon>Dikarya</taxon>
        <taxon>Basidiomycota</taxon>
        <taxon>Pucciniomycotina</taxon>
        <taxon>Microbotryomycetes</taxon>
        <taxon>Sporidiobolales</taxon>
        <taxon>Sporidiobolaceae</taxon>
        <taxon>Rhodotorula</taxon>
    </lineage>
</organism>
<dbReference type="PANTHER" id="PTHR13237">
    <property type="entry name" value="SOMETHING ABOUT SILENCING PROTEIN 10-RELATED"/>
    <property type="match status" value="1"/>
</dbReference>
<feature type="region of interest" description="Disordered" evidence="1">
    <location>
        <begin position="1"/>
        <end position="21"/>
    </location>
</feature>
<comment type="caution">
    <text evidence="2">The sequence shown here is derived from an EMBL/GenBank/DDBJ whole genome shotgun (WGS) entry which is preliminary data.</text>
</comment>
<feature type="compositionally biased region" description="Polar residues" evidence="1">
    <location>
        <begin position="1"/>
        <end position="11"/>
    </location>
</feature>
<feature type="region of interest" description="Disordered" evidence="1">
    <location>
        <begin position="264"/>
        <end position="291"/>
    </location>
</feature>
<sequence>MDSHTSSQLAAQPSKKHPASERELATLRSLLADIRSGVQAVKDAADGWKDRADSTSDLDYSSGISLLSLKNHVLVSYLQHLVALFSLKLAGRSLTDTEGPADVVAHLVKLRVVLEKIVPLEQRLKYQVEKLVRKADQFDEEGAQNEEDVLNDPLAFRPNPANLVLDRTQSEEEDEEEAEERAGVYRPPRLAAMPYVEAPAKGKRTKRDQSLPSHLISDISHTLSSSTPYAEATSGLSVSHDPSLQSGTARHLKRLEQYEMDHFTRKHMSKKESKKRRAQEEEVAFGGLGAGAGGKRRLGGFGAEFDDLLGAGRGGEQRREKAYDAMRGMKRPKVARGGERDLDSRGTSGVSGDGGPPKRSKFDKAVKRSNRR</sequence>
<proteinExistence type="predicted"/>
<feature type="region of interest" description="Disordered" evidence="1">
    <location>
        <begin position="222"/>
        <end position="247"/>
    </location>
</feature>